<accession>A0A6C0LS42</accession>
<dbReference type="EMBL" id="MN740560">
    <property type="protein sequence ID" value="QHU33686.1"/>
    <property type="molecule type" value="Genomic_DNA"/>
</dbReference>
<reference evidence="2" key="1">
    <citation type="journal article" date="2020" name="Nature">
        <title>Giant virus diversity and host interactions through global metagenomics.</title>
        <authorList>
            <person name="Schulz F."/>
            <person name="Roux S."/>
            <person name="Paez-Espino D."/>
            <person name="Jungbluth S."/>
            <person name="Walsh D.A."/>
            <person name="Denef V.J."/>
            <person name="McMahon K.D."/>
            <person name="Konstantinidis K.T."/>
            <person name="Eloe-Fadrosh E.A."/>
            <person name="Kyrpides N.C."/>
            <person name="Woyke T."/>
        </authorList>
    </citation>
    <scope>NUCLEOTIDE SEQUENCE</scope>
    <source>
        <strain evidence="2">GVMAG-S-1016704-121</strain>
    </source>
</reference>
<feature type="compositionally biased region" description="Acidic residues" evidence="1">
    <location>
        <begin position="142"/>
        <end position="162"/>
    </location>
</feature>
<feature type="compositionally biased region" description="Acidic residues" evidence="1">
    <location>
        <begin position="119"/>
        <end position="134"/>
    </location>
</feature>
<name>A0A6C0LS42_9ZZZZ</name>
<sequence>MSVCKITNDGINIVNNVDVDTLYKREEVVIQPPASSLRICIYTLDQPGTPVKQSTLLSYDLPPPFDNYLYNSPVYMQFIGGTITSVSQATQLIKLLGEIFVHTDDSVSDSNTLVYEKVEDVESEEEEEDDVPEEYYDHNEGSEYEEDEDVAYSDDDDDDESKVEDSSTVYEDDSSLK</sequence>
<evidence type="ECO:0000256" key="1">
    <source>
        <dbReference type="SAM" id="MobiDB-lite"/>
    </source>
</evidence>
<evidence type="ECO:0000313" key="2">
    <source>
        <dbReference type="EMBL" id="QHU33686.1"/>
    </source>
</evidence>
<proteinExistence type="predicted"/>
<dbReference type="AlphaFoldDB" id="A0A6C0LS42"/>
<organism evidence="2">
    <name type="scientific">viral metagenome</name>
    <dbReference type="NCBI Taxonomy" id="1070528"/>
    <lineage>
        <taxon>unclassified sequences</taxon>
        <taxon>metagenomes</taxon>
        <taxon>organismal metagenomes</taxon>
    </lineage>
</organism>
<feature type="region of interest" description="Disordered" evidence="1">
    <location>
        <begin position="119"/>
        <end position="177"/>
    </location>
</feature>
<protein>
    <submittedName>
        <fullName evidence="2">Uncharacterized protein</fullName>
    </submittedName>
</protein>